<dbReference type="EMBL" id="JADEWN010000002">
    <property type="protein sequence ID" value="MBE9189049.1"/>
    <property type="molecule type" value="Genomic_DNA"/>
</dbReference>
<proteinExistence type="predicted"/>
<keyword evidence="2" id="KW-0812">Transmembrane</keyword>
<dbReference type="Proteomes" id="UP000651156">
    <property type="component" value="Unassembled WGS sequence"/>
</dbReference>
<name>A0ABR9UL85_9CHRO</name>
<evidence type="ECO:0008006" key="5">
    <source>
        <dbReference type="Google" id="ProtNLM"/>
    </source>
</evidence>
<keyword evidence="4" id="KW-1185">Reference proteome</keyword>
<dbReference type="RefSeq" id="WP_193930116.1">
    <property type="nucleotide sequence ID" value="NZ_CAWPMZ010000058.1"/>
</dbReference>
<keyword evidence="2" id="KW-1133">Transmembrane helix</keyword>
<reference evidence="3 4" key="1">
    <citation type="submission" date="2020-10" db="EMBL/GenBank/DDBJ databases">
        <authorList>
            <person name="Castelo-Branco R."/>
            <person name="Eusebio N."/>
            <person name="Adriana R."/>
            <person name="Vieira A."/>
            <person name="Brugerolle De Fraissinette N."/>
            <person name="Rezende De Castro R."/>
            <person name="Schneider M.P."/>
            <person name="Vasconcelos V."/>
            <person name="Leao P.N."/>
        </authorList>
    </citation>
    <scope>NUCLEOTIDE SEQUENCE [LARGE SCALE GENOMIC DNA]</scope>
    <source>
        <strain evidence="3 4">LEGE 06123</strain>
    </source>
</reference>
<evidence type="ECO:0000256" key="1">
    <source>
        <dbReference type="SAM" id="MobiDB-lite"/>
    </source>
</evidence>
<evidence type="ECO:0000313" key="3">
    <source>
        <dbReference type="EMBL" id="MBE9189049.1"/>
    </source>
</evidence>
<comment type="caution">
    <text evidence="3">The sequence shown here is derived from an EMBL/GenBank/DDBJ whole genome shotgun (WGS) entry which is preliminary data.</text>
</comment>
<feature type="transmembrane region" description="Helical" evidence="2">
    <location>
        <begin position="72"/>
        <end position="90"/>
    </location>
</feature>
<keyword evidence="2" id="KW-0472">Membrane</keyword>
<evidence type="ECO:0000313" key="4">
    <source>
        <dbReference type="Proteomes" id="UP000651156"/>
    </source>
</evidence>
<evidence type="ECO:0000256" key="2">
    <source>
        <dbReference type="SAM" id="Phobius"/>
    </source>
</evidence>
<gene>
    <name evidence="3" type="ORF">IQ230_01430</name>
</gene>
<organism evidence="3 4">
    <name type="scientific">Gloeocapsopsis crepidinum LEGE 06123</name>
    <dbReference type="NCBI Taxonomy" id="588587"/>
    <lineage>
        <taxon>Bacteria</taxon>
        <taxon>Bacillati</taxon>
        <taxon>Cyanobacteriota</taxon>
        <taxon>Cyanophyceae</taxon>
        <taxon>Oscillatoriophycideae</taxon>
        <taxon>Chroococcales</taxon>
        <taxon>Chroococcaceae</taxon>
        <taxon>Gloeocapsopsis</taxon>
    </lineage>
</organism>
<protein>
    <recommendedName>
        <fullName evidence="5">Cell division protein FtsL</fullName>
    </recommendedName>
</protein>
<feature type="region of interest" description="Disordered" evidence="1">
    <location>
        <begin position="127"/>
        <end position="178"/>
    </location>
</feature>
<sequence>MSVAYKSSETNYQRKDAVKSTYAVPASYSDKRAKQNKIPQDRTRNYSVPILPSARKPLWLLRLSLLQRSSNVLIFCLIAVVLGLYSGTVYSQRAWNQAYRQLENLQRQERQLTTASEVLKNKIAQQAEQPETGLSPADPTQAIFLKPAPQRPARPDETIASATMTRKNSKSDTIPVGY</sequence>
<accession>A0ABR9UL85</accession>